<dbReference type="Proteomes" id="UP000604046">
    <property type="component" value="Unassembled WGS sequence"/>
</dbReference>
<evidence type="ECO:0000256" key="1">
    <source>
        <dbReference type="SAM" id="Coils"/>
    </source>
</evidence>
<gene>
    <name evidence="2" type="ORF">SNAT2548_LOCUS4927</name>
</gene>
<sequence>MGSERSASSDSQVTWQQAALAESQNELRRVQDESREFKEQLANGADLHPLLEKVIYQDRCEQLKQSLEKAEMEESAKVQQIQSLLVENATYKEALSAAGAATRSPTCHACCE</sequence>
<keyword evidence="3" id="KW-1185">Reference proteome</keyword>
<protein>
    <submittedName>
        <fullName evidence="2">Uncharacterized protein</fullName>
    </submittedName>
</protein>
<dbReference type="AlphaFoldDB" id="A0A812IQ99"/>
<accession>A0A812IQ99</accession>
<comment type="caution">
    <text evidence="2">The sequence shown here is derived from an EMBL/GenBank/DDBJ whole genome shotgun (WGS) entry which is preliminary data.</text>
</comment>
<dbReference type="EMBL" id="CAJNDS010000306">
    <property type="protein sequence ID" value="CAE7041834.1"/>
    <property type="molecule type" value="Genomic_DNA"/>
</dbReference>
<evidence type="ECO:0000313" key="2">
    <source>
        <dbReference type="EMBL" id="CAE7041834.1"/>
    </source>
</evidence>
<reference evidence="2" key="1">
    <citation type="submission" date="2021-02" db="EMBL/GenBank/DDBJ databases">
        <authorList>
            <person name="Dougan E. K."/>
            <person name="Rhodes N."/>
            <person name="Thang M."/>
            <person name="Chan C."/>
        </authorList>
    </citation>
    <scope>NUCLEOTIDE SEQUENCE</scope>
</reference>
<name>A0A812IQ99_9DINO</name>
<keyword evidence="1" id="KW-0175">Coiled coil</keyword>
<proteinExistence type="predicted"/>
<feature type="coiled-coil region" evidence="1">
    <location>
        <begin position="20"/>
        <end position="80"/>
    </location>
</feature>
<organism evidence="2 3">
    <name type="scientific">Symbiodinium natans</name>
    <dbReference type="NCBI Taxonomy" id="878477"/>
    <lineage>
        <taxon>Eukaryota</taxon>
        <taxon>Sar</taxon>
        <taxon>Alveolata</taxon>
        <taxon>Dinophyceae</taxon>
        <taxon>Suessiales</taxon>
        <taxon>Symbiodiniaceae</taxon>
        <taxon>Symbiodinium</taxon>
    </lineage>
</organism>
<evidence type="ECO:0000313" key="3">
    <source>
        <dbReference type="Proteomes" id="UP000604046"/>
    </source>
</evidence>